<evidence type="ECO:0000313" key="1">
    <source>
        <dbReference type="EMBL" id="KAK9512550.1"/>
    </source>
</evidence>
<dbReference type="AlphaFoldDB" id="A0AAW1DTL3"/>
<organism evidence="1 2">
    <name type="scientific">Rhynocoris fuscipes</name>
    <dbReference type="NCBI Taxonomy" id="488301"/>
    <lineage>
        <taxon>Eukaryota</taxon>
        <taxon>Metazoa</taxon>
        <taxon>Ecdysozoa</taxon>
        <taxon>Arthropoda</taxon>
        <taxon>Hexapoda</taxon>
        <taxon>Insecta</taxon>
        <taxon>Pterygota</taxon>
        <taxon>Neoptera</taxon>
        <taxon>Paraneoptera</taxon>
        <taxon>Hemiptera</taxon>
        <taxon>Heteroptera</taxon>
        <taxon>Panheteroptera</taxon>
        <taxon>Cimicomorpha</taxon>
        <taxon>Reduviidae</taxon>
        <taxon>Harpactorinae</taxon>
        <taxon>Harpactorini</taxon>
        <taxon>Rhynocoris</taxon>
    </lineage>
</organism>
<proteinExistence type="predicted"/>
<dbReference type="EMBL" id="JAPXFL010000001">
    <property type="protein sequence ID" value="KAK9512550.1"/>
    <property type="molecule type" value="Genomic_DNA"/>
</dbReference>
<gene>
    <name evidence="1" type="ORF">O3M35_000949</name>
</gene>
<accession>A0AAW1DTL3</accession>
<sequence>MLLHNHLDMIGRNEPIQRKAKFWQSYVRALKGPNSPTSDRTQLFALSRDHSIGTDDIRAPDAVHYSRYPSSRGIFRPFLDFPSWPNIKSIYDDPIHPSERISVPGYRYLPISRETYGLTPRNIYPHHFTSIDRIPRLADHDYESRVRGEFVHDEHGHFQFKYYVPWSDWDPVEGRQMDQKHLNPAYRRLGTRPFVKEYTIGPDGAKVPLYTYTGTPIYSRGGITKRPMVDLFEPKNWIPLSRYTRDPWWWQYPQYKPFEAPYVPMKHSPFYLRDSYLSPVKNTYLWRDHPIRPFSTLIKRTSSLDLVPSYKGYLRDPYWWLNYRTYYDPYISASYLYDTYLPPIRRTYSIRPLSSLIRRSRVLDLLEPNYWYTPYKGYLKEPWWWLNNKLYDEPYLPSRYYSYLYDNYLPLLKKIYSIRPITTTTKLSKLIYYL</sequence>
<evidence type="ECO:0000313" key="2">
    <source>
        <dbReference type="Proteomes" id="UP001461498"/>
    </source>
</evidence>
<protein>
    <recommendedName>
        <fullName evidence="3">Myofilin</fullName>
    </recommendedName>
</protein>
<keyword evidence="2" id="KW-1185">Reference proteome</keyword>
<dbReference type="Pfam" id="PF15929">
    <property type="entry name" value="Myofilin"/>
    <property type="match status" value="2"/>
</dbReference>
<reference evidence="1 2" key="1">
    <citation type="submission" date="2022-12" db="EMBL/GenBank/DDBJ databases">
        <title>Chromosome-level genome assembly of true bugs.</title>
        <authorList>
            <person name="Ma L."/>
            <person name="Li H."/>
        </authorList>
    </citation>
    <scope>NUCLEOTIDE SEQUENCE [LARGE SCALE GENOMIC DNA]</scope>
    <source>
        <strain evidence="1">Lab_2022b</strain>
    </source>
</reference>
<comment type="caution">
    <text evidence="1">The sequence shown here is derived from an EMBL/GenBank/DDBJ whole genome shotgun (WGS) entry which is preliminary data.</text>
</comment>
<dbReference type="InterPro" id="IPR031828">
    <property type="entry name" value="Myofilin"/>
</dbReference>
<evidence type="ECO:0008006" key="3">
    <source>
        <dbReference type="Google" id="ProtNLM"/>
    </source>
</evidence>
<name>A0AAW1DTL3_9HEMI</name>
<dbReference type="Proteomes" id="UP001461498">
    <property type="component" value="Unassembled WGS sequence"/>
</dbReference>